<dbReference type="Proteomes" id="UP000886874">
    <property type="component" value="Unassembled WGS sequence"/>
</dbReference>
<dbReference type="InterPro" id="IPR010380">
    <property type="entry name" value="DUF975"/>
</dbReference>
<dbReference type="AlphaFoldDB" id="A0A9D0Z755"/>
<dbReference type="EMBL" id="DVFN01000028">
    <property type="protein sequence ID" value="HIQ69088.1"/>
    <property type="molecule type" value="Genomic_DNA"/>
</dbReference>
<sequence>MYARDFRARARAALKGHWGTAIAVALVAAILAGSNPMFSVTVSSQNSYSVYLGDYIDLSNYLNWQMLSLLAAVLVVGSLLALVIGGCIEMGQATFNLHLMRGQRAVFPDLFSQFHRLGAGIAMVILRSVFVWLWSLLFVIPGIIATYRYAMMPFLMAEFPDLGAMDAMRESKRLMQGNKWRLFCLEMSFLGWAFLCMFTLGIGMLWLLPYMASARTAFYLEVTGRSHEQQQTYRSPEF</sequence>
<reference evidence="2" key="1">
    <citation type="submission" date="2020-10" db="EMBL/GenBank/DDBJ databases">
        <authorList>
            <person name="Gilroy R."/>
        </authorList>
    </citation>
    <scope>NUCLEOTIDE SEQUENCE</scope>
    <source>
        <strain evidence="2">ChiSjej2B20-13462</strain>
    </source>
</reference>
<feature type="transmembrane region" description="Helical" evidence="1">
    <location>
        <begin position="124"/>
        <end position="144"/>
    </location>
</feature>
<name>A0A9D0Z755_9FIRM</name>
<dbReference type="Pfam" id="PF06161">
    <property type="entry name" value="DUF975"/>
    <property type="match status" value="1"/>
</dbReference>
<organism evidence="2 3">
    <name type="scientific">Candidatus Avoscillospira stercorigallinarum</name>
    <dbReference type="NCBI Taxonomy" id="2840708"/>
    <lineage>
        <taxon>Bacteria</taxon>
        <taxon>Bacillati</taxon>
        <taxon>Bacillota</taxon>
        <taxon>Clostridia</taxon>
        <taxon>Eubacteriales</taxon>
        <taxon>Oscillospiraceae</taxon>
        <taxon>Oscillospiraceae incertae sedis</taxon>
        <taxon>Candidatus Avoscillospira</taxon>
    </lineage>
</organism>
<comment type="caution">
    <text evidence="2">The sequence shown here is derived from an EMBL/GenBank/DDBJ whole genome shotgun (WGS) entry which is preliminary data.</text>
</comment>
<dbReference type="PANTHER" id="PTHR40076">
    <property type="entry name" value="MEMBRANE PROTEIN-RELATED"/>
    <property type="match status" value="1"/>
</dbReference>
<dbReference type="PANTHER" id="PTHR40076:SF1">
    <property type="entry name" value="MEMBRANE PROTEIN"/>
    <property type="match status" value="1"/>
</dbReference>
<evidence type="ECO:0000313" key="2">
    <source>
        <dbReference type="EMBL" id="HIQ69088.1"/>
    </source>
</evidence>
<feature type="transmembrane region" description="Helical" evidence="1">
    <location>
        <begin position="68"/>
        <end position="91"/>
    </location>
</feature>
<accession>A0A9D0Z755</accession>
<protein>
    <submittedName>
        <fullName evidence="2">DUF975 family protein</fullName>
    </submittedName>
</protein>
<proteinExistence type="predicted"/>
<evidence type="ECO:0000256" key="1">
    <source>
        <dbReference type="SAM" id="Phobius"/>
    </source>
</evidence>
<keyword evidence="1" id="KW-0472">Membrane</keyword>
<feature type="transmembrane region" description="Helical" evidence="1">
    <location>
        <begin position="189"/>
        <end position="208"/>
    </location>
</feature>
<gene>
    <name evidence="2" type="ORF">IAA67_01990</name>
</gene>
<evidence type="ECO:0000313" key="3">
    <source>
        <dbReference type="Proteomes" id="UP000886874"/>
    </source>
</evidence>
<reference evidence="2" key="2">
    <citation type="journal article" date="2021" name="PeerJ">
        <title>Extensive microbial diversity within the chicken gut microbiome revealed by metagenomics and culture.</title>
        <authorList>
            <person name="Gilroy R."/>
            <person name="Ravi A."/>
            <person name="Getino M."/>
            <person name="Pursley I."/>
            <person name="Horton D.L."/>
            <person name="Alikhan N.F."/>
            <person name="Baker D."/>
            <person name="Gharbi K."/>
            <person name="Hall N."/>
            <person name="Watson M."/>
            <person name="Adriaenssens E.M."/>
            <person name="Foster-Nyarko E."/>
            <person name="Jarju S."/>
            <person name="Secka A."/>
            <person name="Antonio M."/>
            <person name="Oren A."/>
            <person name="Chaudhuri R.R."/>
            <person name="La Ragione R."/>
            <person name="Hildebrand F."/>
            <person name="Pallen M.J."/>
        </authorList>
    </citation>
    <scope>NUCLEOTIDE SEQUENCE</scope>
    <source>
        <strain evidence="2">ChiSjej2B20-13462</strain>
    </source>
</reference>
<keyword evidence="1" id="KW-0812">Transmembrane</keyword>
<keyword evidence="1" id="KW-1133">Transmembrane helix</keyword>